<comment type="caution">
    <text evidence="16">The sequence shown here is derived from an EMBL/GenBank/DDBJ whole genome shotgun (WGS) entry which is preliminary data.</text>
</comment>
<evidence type="ECO:0000313" key="16">
    <source>
        <dbReference type="EMBL" id="PJA47707.1"/>
    </source>
</evidence>
<dbReference type="SUPFAM" id="SSF102114">
    <property type="entry name" value="Radical SAM enzymes"/>
    <property type="match status" value="1"/>
</dbReference>
<dbReference type="SFLD" id="SFLDS00029">
    <property type="entry name" value="Radical_SAM"/>
    <property type="match status" value="1"/>
</dbReference>
<evidence type="ECO:0000313" key="17">
    <source>
        <dbReference type="Proteomes" id="UP000229749"/>
    </source>
</evidence>
<dbReference type="Gene3D" id="3.80.30.20">
    <property type="entry name" value="tm_1862 like domain"/>
    <property type="match status" value="1"/>
</dbReference>
<keyword evidence="3" id="KW-0004">4Fe-4S</keyword>
<gene>
    <name evidence="16" type="primary">miaB</name>
    <name evidence="16" type="ORF">CO172_00410</name>
</gene>
<dbReference type="PROSITE" id="PS01278">
    <property type="entry name" value="MTTASE_RADICAL"/>
    <property type="match status" value="1"/>
</dbReference>
<organism evidence="16 17">
    <name type="scientific">Candidatus Uhrbacteria bacterium CG_4_9_14_3_um_filter_36_7</name>
    <dbReference type="NCBI Taxonomy" id="1975033"/>
    <lineage>
        <taxon>Bacteria</taxon>
        <taxon>Candidatus Uhriibacteriota</taxon>
    </lineage>
</organism>
<dbReference type="AlphaFoldDB" id="A0A2M7XID1"/>
<name>A0A2M7XID1_9BACT</name>
<proteinExistence type="predicted"/>
<dbReference type="Pfam" id="PF04055">
    <property type="entry name" value="Radical_SAM"/>
    <property type="match status" value="1"/>
</dbReference>
<dbReference type="FunFam" id="3.40.50.12160:FF:000003">
    <property type="entry name" value="CDK5 regulatory subunit-associated protein 1"/>
    <property type="match status" value="1"/>
</dbReference>
<evidence type="ECO:0000256" key="4">
    <source>
        <dbReference type="ARBA" id="ARBA00022679"/>
    </source>
</evidence>
<keyword evidence="5" id="KW-0949">S-adenosyl-L-methionine</keyword>
<evidence type="ECO:0000256" key="8">
    <source>
        <dbReference type="ARBA" id="ARBA00023014"/>
    </source>
</evidence>
<dbReference type="CDD" id="cd01335">
    <property type="entry name" value="Radical_SAM"/>
    <property type="match status" value="1"/>
</dbReference>
<comment type="cofactor">
    <cofactor evidence="1">
        <name>[4Fe-4S] cluster</name>
        <dbReference type="ChEBI" id="CHEBI:49883"/>
    </cofactor>
</comment>
<evidence type="ECO:0000256" key="9">
    <source>
        <dbReference type="ARBA" id="ARBA00033765"/>
    </source>
</evidence>
<keyword evidence="4 16" id="KW-0808">Transferase</keyword>
<dbReference type="SMART" id="SM00729">
    <property type="entry name" value="Elp3"/>
    <property type="match status" value="1"/>
</dbReference>
<comment type="function">
    <text evidence="2">Catalyzes the methylthiolation of N6-(dimethylallyl)adenosine (i(6)A), leading to the formation of 2-methylthio-N6-(dimethylallyl)adenosine (ms(2)i(6)A) at position 37 in tRNAs that read codons beginning with uridine.</text>
</comment>
<dbReference type="PROSITE" id="PS51918">
    <property type="entry name" value="RADICAL_SAM"/>
    <property type="match status" value="1"/>
</dbReference>
<evidence type="ECO:0000256" key="12">
    <source>
        <dbReference type="ARBA" id="ARBA00081141"/>
    </source>
</evidence>
<keyword evidence="8" id="KW-0411">Iron-sulfur</keyword>
<evidence type="ECO:0000256" key="1">
    <source>
        <dbReference type="ARBA" id="ARBA00001966"/>
    </source>
</evidence>
<dbReference type="SFLD" id="SFLDG01082">
    <property type="entry name" value="B12-binding_domain_containing"/>
    <property type="match status" value="1"/>
</dbReference>
<keyword evidence="7" id="KW-0408">Iron</keyword>
<dbReference type="NCBIfam" id="TIGR01574">
    <property type="entry name" value="miaB-methiolase"/>
    <property type="match status" value="1"/>
</dbReference>
<dbReference type="InterPro" id="IPR023404">
    <property type="entry name" value="rSAM_horseshoe"/>
</dbReference>
<dbReference type="PANTHER" id="PTHR43020:SF2">
    <property type="entry name" value="MITOCHONDRIAL TRNA METHYLTHIOTRANSFERASE CDK5RAP1"/>
    <property type="match status" value="1"/>
</dbReference>
<dbReference type="InterPro" id="IPR005839">
    <property type="entry name" value="Methylthiotransferase"/>
</dbReference>
<dbReference type="Proteomes" id="UP000229749">
    <property type="component" value="Unassembled WGS sequence"/>
</dbReference>
<evidence type="ECO:0000259" key="15">
    <source>
        <dbReference type="PROSITE" id="PS51918"/>
    </source>
</evidence>
<dbReference type="SFLD" id="SFLDG01061">
    <property type="entry name" value="methylthiotransferase"/>
    <property type="match status" value="1"/>
</dbReference>
<dbReference type="InterPro" id="IPR007197">
    <property type="entry name" value="rSAM"/>
</dbReference>
<dbReference type="FunFam" id="3.80.30.20:FF:000001">
    <property type="entry name" value="tRNA-2-methylthio-N(6)-dimethylallyladenosine synthase 2"/>
    <property type="match status" value="1"/>
</dbReference>
<dbReference type="InterPro" id="IPR002792">
    <property type="entry name" value="TRAM_dom"/>
</dbReference>
<dbReference type="PANTHER" id="PTHR43020">
    <property type="entry name" value="CDK5 REGULATORY SUBUNIT-ASSOCIATED PROTEIN 1"/>
    <property type="match status" value="1"/>
</dbReference>
<dbReference type="GO" id="GO:0035597">
    <property type="term" value="F:tRNA-2-methylthio-N(6)-dimethylallyladenosine(37) synthase activity"/>
    <property type="evidence" value="ECO:0007669"/>
    <property type="project" value="UniProtKB-EC"/>
</dbReference>
<sequence length="452" mass="52096">MTPRYHIITLGCQMNKSDSERIEALLASIGFESAQTELEADLILINTCSVRQRAEDRVFGLVRNFAKLKKNNPRLLIGITGCMAGRDKDKKFHKKMPEVDLYFPIHDMVNIPRWIAEFWPDRYLKNIDLVPDYLNITPNRHAKTQAFVTIQTGCNKFCSYCVVPFARGLEKNRLVKDILEEIKNLANQGYIEITLLGQTVNSYKAPDPEFFSSQNPYKNHFAALLWEINQINGISRLHFTAPHPIHMNSEVIDAMSLKAHFNFLHLPVQSGNNEILRRMNRRYSREDYLLLTEKIKTKLPNIAIGTDIIVGFSGETKEQFEQTLELYRQVEFDISYNAMYCQRSGTLAAKAFKDDVSLEEKKERWNALQELMEEIVFKKNQAYIGKTVSVLVERYEPNRKKIGDQELRGMCVGNSREMKLTQFPGSESLIGQVVDVFIEDAGIWILTGRQKL</sequence>
<dbReference type="EMBL" id="PFWS01000005">
    <property type="protein sequence ID" value="PJA47707.1"/>
    <property type="molecule type" value="Genomic_DNA"/>
</dbReference>
<dbReference type="GO" id="GO:0005829">
    <property type="term" value="C:cytosol"/>
    <property type="evidence" value="ECO:0007669"/>
    <property type="project" value="TreeGrafter"/>
</dbReference>
<evidence type="ECO:0000256" key="5">
    <source>
        <dbReference type="ARBA" id="ARBA00022691"/>
    </source>
</evidence>
<evidence type="ECO:0000256" key="10">
    <source>
        <dbReference type="ARBA" id="ARBA00068570"/>
    </source>
</evidence>
<feature type="domain" description="MTTase N-terminal" evidence="14">
    <location>
        <begin position="3"/>
        <end position="120"/>
    </location>
</feature>
<dbReference type="InterPro" id="IPR058240">
    <property type="entry name" value="rSAM_sf"/>
</dbReference>
<dbReference type="NCBIfam" id="TIGR00089">
    <property type="entry name" value="MiaB/RimO family radical SAM methylthiotransferase"/>
    <property type="match status" value="1"/>
</dbReference>
<dbReference type="PROSITE" id="PS50926">
    <property type="entry name" value="TRAM"/>
    <property type="match status" value="1"/>
</dbReference>
<reference evidence="17" key="1">
    <citation type="submission" date="2017-09" db="EMBL/GenBank/DDBJ databases">
        <title>Depth-based differentiation of microbial function through sediment-hosted aquifers and enrichment of novel symbionts in the deep terrestrial subsurface.</title>
        <authorList>
            <person name="Probst A.J."/>
            <person name="Ladd B."/>
            <person name="Jarett J.K."/>
            <person name="Geller-Mcgrath D.E."/>
            <person name="Sieber C.M.K."/>
            <person name="Emerson J.B."/>
            <person name="Anantharaman K."/>
            <person name="Thomas B.C."/>
            <person name="Malmstrom R."/>
            <person name="Stieglmeier M."/>
            <person name="Klingl A."/>
            <person name="Woyke T."/>
            <person name="Ryan C.M."/>
            <person name="Banfield J.F."/>
        </authorList>
    </citation>
    <scope>NUCLEOTIDE SEQUENCE [LARGE SCALE GENOMIC DNA]</scope>
</reference>
<evidence type="ECO:0000259" key="14">
    <source>
        <dbReference type="PROSITE" id="PS51449"/>
    </source>
</evidence>
<evidence type="ECO:0000256" key="7">
    <source>
        <dbReference type="ARBA" id="ARBA00023004"/>
    </source>
</evidence>
<dbReference type="GO" id="GO:0046872">
    <property type="term" value="F:metal ion binding"/>
    <property type="evidence" value="ECO:0007669"/>
    <property type="project" value="UniProtKB-KW"/>
</dbReference>
<accession>A0A2M7XID1</accession>
<dbReference type="InterPro" id="IPR006638">
    <property type="entry name" value="Elp3/MiaA/NifB-like_rSAM"/>
</dbReference>
<evidence type="ECO:0000256" key="2">
    <source>
        <dbReference type="ARBA" id="ARBA00003234"/>
    </source>
</evidence>
<feature type="domain" description="TRAM" evidence="13">
    <location>
        <begin position="381"/>
        <end position="452"/>
    </location>
</feature>
<evidence type="ECO:0000259" key="13">
    <source>
        <dbReference type="PROSITE" id="PS50926"/>
    </source>
</evidence>
<feature type="domain" description="Radical SAM core" evidence="15">
    <location>
        <begin position="140"/>
        <end position="378"/>
    </location>
</feature>
<dbReference type="InterPro" id="IPR013848">
    <property type="entry name" value="Methylthiotransferase_N"/>
</dbReference>
<keyword evidence="6" id="KW-0479">Metal-binding</keyword>
<evidence type="ECO:0000256" key="6">
    <source>
        <dbReference type="ARBA" id="ARBA00022723"/>
    </source>
</evidence>
<dbReference type="EC" id="2.8.4.3" evidence="9"/>
<evidence type="ECO:0000256" key="11">
    <source>
        <dbReference type="ARBA" id="ARBA00080698"/>
    </source>
</evidence>
<evidence type="ECO:0000256" key="3">
    <source>
        <dbReference type="ARBA" id="ARBA00022485"/>
    </source>
</evidence>
<dbReference type="GO" id="GO:0051539">
    <property type="term" value="F:4 iron, 4 sulfur cluster binding"/>
    <property type="evidence" value="ECO:0007669"/>
    <property type="project" value="UniProtKB-KW"/>
</dbReference>
<dbReference type="PROSITE" id="PS51449">
    <property type="entry name" value="MTTASE_N"/>
    <property type="match status" value="1"/>
</dbReference>
<dbReference type="InterPro" id="IPR038135">
    <property type="entry name" value="Methylthiotransferase_N_sf"/>
</dbReference>
<protein>
    <recommendedName>
        <fullName evidence="10">tRNA-2-methylthio-N(6)-dimethylallyladenosine synthase</fullName>
        <ecNumber evidence="9">2.8.4.3</ecNumber>
    </recommendedName>
    <alternativeName>
        <fullName evidence="12">(Dimethylallyl)adenosine tRNA methylthiotransferase MiaB</fullName>
    </alternativeName>
    <alternativeName>
        <fullName evidence="11">tRNA-i(6)A37 methylthiotransferase</fullName>
    </alternativeName>
</protein>
<dbReference type="Pfam" id="PF00919">
    <property type="entry name" value="UPF0004"/>
    <property type="match status" value="1"/>
</dbReference>
<dbReference type="Gene3D" id="3.40.50.12160">
    <property type="entry name" value="Methylthiotransferase, N-terminal domain"/>
    <property type="match status" value="1"/>
</dbReference>
<dbReference type="InterPro" id="IPR020612">
    <property type="entry name" value="Methylthiotransferase_CS"/>
</dbReference>